<name>A0A6G3T752_9ACTN</name>
<feature type="region of interest" description="Disordered" evidence="1">
    <location>
        <begin position="1"/>
        <end position="27"/>
    </location>
</feature>
<feature type="non-terminal residue" evidence="2">
    <location>
        <position position="79"/>
    </location>
</feature>
<sequence length="79" mass="8244">MSTTSSTNPETAPAAPEESAATAGQRSARLIHNEATTEIPVHLLFRDDPDPAPVPLPPAVVARRPGPGERTGARPGARR</sequence>
<reference evidence="2 3" key="1">
    <citation type="submission" date="2020-01" db="EMBL/GenBank/DDBJ databases">
        <title>Insect and environment-associated Actinomycetes.</title>
        <authorList>
            <person name="Currrie C."/>
            <person name="Chevrette M."/>
            <person name="Carlson C."/>
            <person name="Stubbendieck R."/>
            <person name="Wendt-Pienkowski E."/>
        </authorList>
    </citation>
    <scope>NUCLEOTIDE SEQUENCE [LARGE SCALE GENOMIC DNA]</scope>
    <source>
        <strain evidence="2 3">SID7739</strain>
    </source>
</reference>
<accession>A0A6G3T752</accession>
<dbReference type="AlphaFoldDB" id="A0A6G3T752"/>
<evidence type="ECO:0000256" key="1">
    <source>
        <dbReference type="SAM" id="MobiDB-lite"/>
    </source>
</evidence>
<gene>
    <name evidence="2" type="ORF">G3I66_04495</name>
</gene>
<evidence type="ECO:0000313" key="2">
    <source>
        <dbReference type="EMBL" id="NEC32444.1"/>
    </source>
</evidence>
<proteinExistence type="predicted"/>
<dbReference type="EMBL" id="JAAGMQ010000133">
    <property type="protein sequence ID" value="NEC32444.1"/>
    <property type="molecule type" value="Genomic_DNA"/>
</dbReference>
<comment type="caution">
    <text evidence="2">The sequence shown here is derived from an EMBL/GenBank/DDBJ whole genome shotgun (WGS) entry which is preliminary data.</text>
</comment>
<feature type="region of interest" description="Disordered" evidence="1">
    <location>
        <begin position="45"/>
        <end position="79"/>
    </location>
</feature>
<protein>
    <submittedName>
        <fullName evidence="2">SPFH domain-containing protein</fullName>
    </submittedName>
</protein>
<organism evidence="2 3">
    <name type="scientific">Streptomyces rubrogriseus</name>
    <dbReference type="NCBI Taxonomy" id="194673"/>
    <lineage>
        <taxon>Bacteria</taxon>
        <taxon>Bacillati</taxon>
        <taxon>Actinomycetota</taxon>
        <taxon>Actinomycetes</taxon>
        <taxon>Kitasatosporales</taxon>
        <taxon>Streptomycetaceae</taxon>
        <taxon>Streptomyces</taxon>
        <taxon>Streptomyces violaceoruber group</taxon>
    </lineage>
</organism>
<feature type="compositionally biased region" description="Low complexity" evidence="1">
    <location>
        <begin position="1"/>
        <end position="23"/>
    </location>
</feature>
<evidence type="ECO:0000313" key="3">
    <source>
        <dbReference type="Proteomes" id="UP000475666"/>
    </source>
</evidence>
<dbReference type="Proteomes" id="UP000475666">
    <property type="component" value="Unassembled WGS sequence"/>
</dbReference>